<dbReference type="PANTHER" id="PTHR44899:SF3">
    <property type="entry name" value="SERINE_THREONINE-PROTEIN KINASE NEK1"/>
    <property type="match status" value="1"/>
</dbReference>
<name>A0AAU9IVL5_9CILI</name>
<feature type="domain" description="Protein kinase" evidence="11">
    <location>
        <begin position="6"/>
        <end position="262"/>
    </location>
</feature>
<gene>
    <name evidence="12" type="ORF">BSTOLATCC_MIC13074</name>
</gene>
<evidence type="ECO:0000256" key="3">
    <source>
        <dbReference type="ARBA" id="ARBA00022679"/>
    </source>
</evidence>
<keyword evidence="5" id="KW-0418">Kinase</keyword>
<dbReference type="Pfam" id="PF00069">
    <property type="entry name" value="Pkinase"/>
    <property type="match status" value="1"/>
</dbReference>
<dbReference type="InterPro" id="IPR011009">
    <property type="entry name" value="Kinase-like_dom_sf"/>
</dbReference>
<dbReference type="PROSITE" id="PS50011">
    <property type="entry name" value="PROTEIN_KINASE_DOM"/>
    <property type="match status" value="1"/>
</dbReference>
<comment type="catalytic activity">
    <reaction evidence="8">
        <text>L-seryl-[protein] + ATP = O-phospho-L-seryl-[protein] + ADP + H(+)</text>
        <dbReference type="Rhea" id="RHEA:17989"/>
        <dbReference type="Rhea" id="RHEA-COMP:9863"/>
        <dbReference type="Rhea" id="RHEA-COMP:11604"/>
        <dbReference type="ChEBI" id="CHEBI:15378"/>
        <dbReference type="ChEBI" id="CHEBI:29999"/>
        <dbReference type="ChEBI" id="CHEBI:30616"/>
        <dbReference type="ChEBI" id="CHEBI:83421"/>
        <dbReference type="ChEBI" id="CHEBI:456216"/>
        <dbReference type="EC" id="2.7.11.1"/>
    </reaction>
</comment>
<dbReference type="PROSITE" id="PS00107">
    <property type="entry name" value="PROTEIN_KINASE_ATP"/>
    <property type="match status" value="1"/>
</dbReference>
<dbReference type="SMART" id="SM00220">
    <property type="entry name" value="S_TKc"/>
    <property type="match status" value="1"/>
</dbReference>
<dbReference type="Gene3D" id="1.10.510.10">
    <property type="entry name" value="Transferase(Phosphotransferase) domain 1"/>
    <property type="match status" value="1"/>
</dbReference>
<dbReference type="InterPro" id="IPR000719">
    <property type="entry name" value="Prot_kinase_dom"/>
</dbReference>
<dbReference type="PROSITE" id="PS00108">
    <property type="entry name" value="PROTEIN_KINASE_ST"/>
    <property type="match status" value="1"/>
</dbReference>
<evidence type="ECO:0000256" key="10">
    <source>
        <dbReference type="RuleBase" id="RU000304"/>
    </source>
</evidence>
<evidence type="ECO:0000256" key="2">
    <source>
        <dbReference type="ARBA" id="ARBA00022527"/>
    </source>
</evidence>
<evidence type="ECO:0000256" key="9">
    <source>
        <dbReference type="PROSITE-ProRule" id="PRU10141"/>
    </source>
</evidence>
<organism evidence="12 13">
    <name type="scientific">Blepharisma stoltei</name>
    <dbReference type="NCBI Taxonomy" id="1481888"/>
    <lineage>
        <taxon>Eukaryota</taxon>
        <taxon>Sar</taxon>
        <taxon>Alveolata</taxon>
        <taxon>Ciliophora</taxon>
        <taxon>Postciliodesmatophora</taxon>
        <taxon>Heterotrichea</taxon>
        <taxon>Heterotrichida</taxon>
        <taxon>Blepharismidae</taxon>
        <taxon>Blepharisma</taxon>
    </lineage>
</organism>
<evidence type="ECO:0000313" key="12">
    <source>
        <dbReference type="EMBL" id="CAG9315300.1"/>
    </source>
</evidence>
<dbReference type="AlphaFoldDB" id="A0AAU9IVL5"/>
<dbReference type="GO" id="GO:0005524">
    <property type="term" value="F:ATP binding"/>
    <property type="evidence" value="ECO:0007669"/>
    <property type="project" value="UniProtKB-UniRule"/>
</dbReference>
<evidence type="ECO:0000259" key="11">
    <source>
        <dbReference type="PROSITE" id="PS50011"/>
    </source>
</evidence>
<feature type="binding site" evidence="9">
    <location>
        <position position="35"/>
    </location>
    <ligand>
        <name>ATP</name>
        <dbReference type="ChEBI" id="CHEBI:30616"/>
    </ligand>
</feature>
<dbReference type="InterPro" id="IPR051131">
    <property type="entry name" value="NEK_Ser/Thr_kinase_NIMA"/>
</dbReference>
<dbReference type="InterPro" id="IPR017441">
    <property type="entry name" value="Protein_kinase_ATP_BS"/>
</dbReference>
<dbReference type="PANTHER" id="PTHR44899">
    <property type="entry name" value="CAMK FAMILY PROTEIN KINASE"/>
    <property type="match status" value="1"/>
</dbReference>
<evidence type="ECO:0000256" key="1">
    <source>
        <dbReference type="ARBA" id="ARBA00012513"/>
    </source>
</evidence>
<evidence type="ECO:0000256" key="6">
    <source>
        <dbReference type="ARBA" id="ARBA00022840"/>
    </source>
</evidence>
<evidence type="ECO:0000256" key="5">
    <source>
        <dbReference type="ARBA" id="ARBA00022777"/>
    </source>
</evidence>
<protein>
    <recommendedName>
        <fullName evidence="1">non-specific serine/threonine protein kinase</fullName>
        <ecNumber evidence="1">2.7.11.1</ecNumber>
    </recommendedName>
</protein>
<dbReference type="EMBL" id="CAJZBQ010000013">
    <property type="protein sequence ID" value="CAG9315300.1"/>
    <property type="molecule type" value="Genomic_DNA"/>
</dbReference>
<dbReference type="SUPFAM" id="SSF56112">
    <property type="entry name" value="Protein kinase-like (PK-like)"/>
    <property type="match status" value="1"/>
</dbReference>
<evidence type="ECO:0000313" key="13">
    <source>
        <dbReference type="Proteomes" id="UP001162131"/>
    </source>
</evidence>
<keyword evidence="3" id="KW-0808">Transferase</keyword>
<comment type="catalytic activity">
    <reaction evidence="7">
        <text>L-threonyl-[protein] + ATP = O-phospho-L-threonyl-[protein] + ADP + H(+)</text>
        <dbReference type="Rhea" id="RHEA:46608"/>
        <dbReference type="Rhea" id="RHEA-COMP:11060"/>
        <dbReference type="Rhea" id="RHEA-COMP:11605"/>
        <dbReference type="ChEBI" id="CHEBI:15378"/>
        <dbReference type="ChEBI" id="CHEBI:30013"/>
        <dbReference type="ChEBI" id="CHEBI:30616"/>
        <dbReference type="ChEBI" id="CHEBI:61977"/>
        <dbReference type="ChEBI" id="CHEBI:456216"/>
        <dbReference type="EC" id="2.7.11.1"/>
    </reaction>
</comment>
<dbReference type="Proteomes" id="UP001162131">
    <property type="component" value="Unassembled WGS sequence"/>
</dbReference>
<keyword evidence="4 9" id="KW-0547">Nucleotide-binding</keyword>
<evidence type="ECO:0000256" key="8">
    <source>
        <dbReference type="ARBA" id="ARBA00048679"/>
    </source>
</evidence>
<sequence length="380" mass="43071">MNSLGVSIIEELGRGTSGVVYKVRSKNDGKFYVVKAIDLSSVSSKKSKQAQKEVEILKQLDNFHIIKYYASLIQDDTMFILMEYAALGDLNTFIKSSKEQRKTIEEGQIWTWTYEICLGIKYLHTHNIIHRDIKCLNVLLDQNRRIKIGDLGLSKISNRKELHASNVGTPLFLSPEQVRRQPYGHKVDIWGLGCIIYTLAALEVPFAGDNMITLGLNIIHSEPRPIPVKYSPKLVDFISTLLKKEPKERPGILEVINQIPIFIRKAYKKPKLPAGVLTPREALMNHKDSLFFQTIESSFFPKIGLPQIDKDSFLHKLKKLTPSDYRPSSVISKTPISHTPTFIITPEPSRLASQVSTNSKKSIIPVIRQKTTIRDLAKIL</sequence>
<proteinExistence type="inferred from homology"/>
<keyword evidence="2 10" id="KW-0723">Serine/threonine-protein kinase</keyword>
<dbReference type="EC" id="2.7.11.1" evidence="1"/>
<evidence type="ECO:0000256" key="7">
    <source>
        <dbReference type="ARBA" id="ARBA00047899"/>
    </source>
</evidence>
<reference evidence="12" key="1">
    <citation type="submission" date="2021-09" db="EMBL/GenBank/DDBJ databases">
        <authorList>
            <consortium name="AG Swart"/>
            <person name="Singh M."/>
            <person name="Singh A."/>
            <person name="Seah K."/>
            <person name="Emmerich C."/>
        </authorList>
    </citation>
    <scope>NUCLEOTIDE SEQUENCE</scope>
    <source>
        <strain evidence="12">ATCC30299</strain>
    </source>
</reference>
<dbReference type="InterPro" id="IPR008271">
    <property type="entry name" value="Ser/Thr_kinase_AS"/>
</dbReference>
<dbReference type="GO" id="GO:0004674">
    <property type="term" value="F:protein serine/threonine kinase activity"/>
    <property type="evidence" value="ECO:0007669"/>
    <property type="project" value="UniProtKB-KW"/>
</dbReference>
<comment type="similarity">
    <text evidence="10">Belongs to the protein kinase superfamily.</text>
</comment>
<accession>A0AAU9IVL5</accession>
<comment type="caution">
    <text evidence="12">The sequence shown here is derived from an EMBL/GenBank/DDBJ whole genome shotgun (WGS) entry which is preliminary data.</text>
</comment>
<evidence type="ECO:0000256" key="4">
    <source>
        <dbReference type="ARBA" id="ARBA00022741"/>
    </source>
</evidence>
<keyword evidence="13" id="KW-1185">Reference proteome</keyword>
<keyword evidence="6 9" id="KW-0067">ATP-binding</keyword>